<reference evidence="1 2" key="1">
    <citation type="journal article" date="2018" name="Sci. Rep.">
        <title>Genomic signatures of local adaptation to the degree of environmental predictability in rotifers.</title>
        <authorList>
            <person name="Franch-Gras L."/>
            <person name="Hahn C."/>
            <person name="Garcia-Roger E.M."/>
            <person name="Carmona M.J."/>
            <person name="Serra M."/>
            <person name="Gomez A."/>
        </authorList>
    </citation>
    <scope>NUCLEOTIDE SEQUENCE [LARGE SCALE GENOMIC DNA]</scope>
    <source>
        <strain evidence="1">HYR1</strain>
    </source>
</reference>
<accession>A0A3M7P170</accession>
<protein>
    <submittedName>
        <fullName evidence="1">Uncharacterized protein</fullName>
    </submittedName>
</protein>
<organism evidence="1 2">
    <name type="scientific">Brachionus plicatilis</name>
    <name type="common">Marine rotifer</name>
    <name type="synonym">Brachionus muelleri</name>
    <dbReference type="NCBI Taxonomy" id="10195"/>
    <lineage>
        <taxon>Eukaryota</taxon>
        <taxon>Metazoa</taxon>
        <taxon>Spiralia</taxon>
        <taxon>Gnathifera</taxon>
        <taxon>Rotifera</taxon>
        <taxon>Eurotatoria</taxon>
        <taxon>Monogononta</taxon>
        <taxon>Pseudotrocha</taxon>
        <taxon>Ploima</taxon>
        <taxon>Brachionidae</taxon>
        <taxon>Brachionus</taxon>
    </lineage>
</organism>
<dbReference type="EMBL" id="REGN01014270">
    <property type="protein sequence ID" value="RMZ92843.1"/>
    <property type="molecule type" value="Genomic_DNA"/>
</dbReference>
<comment type="caution">
    <text evidence="1">The sequence shown here is derived from an EMBL/GenBank/DDBJ whole genome shotgun (WGS) entry which is preliminary data.</text>
</comment>
<evidence type="ECO:0000313" key="1">
    <source>
        <dbReference type="EMBL" id="RMZ92843.1"/>
    </source>
</evidence>
<dbReference type="AlphaFoldDB" id="A0A3M7P170"/>
<gene>
    <name evidence="1" type="ORF">BpHYR1_028847</name>
</gene>
<evidence type="ECO:0000313" key="2">
    <source>
        <dbReference type="Proteomes" id="UP000276133"/>
    </source>
</evidence>
<sequence>MVTPVLALVTESLLFFFCFRRFRQQQIRRSSNISSNRRPITPPMIPAIRGQFVELGLKNPPSSTVTFFD</sequence>
<proteinExistence type="predicted"/>
<dbReference type="Proteomes" id="UP000276133">
    <property type="component" value="Unassembled WGS sequence"/>
</dbReference>
<keyword evidence="2" id="KW-1185">Reference proteome</keyword>
<name>A0A3M7P170_BRAPC</name>